<dbReference type="EMBL" id="OZ021740">
    <property type="protein sequence ID" value="CAK9323897.1"/>
    <property type="molecule type" value="Genomic_DNA"/>
</dbReference>
<protein>
    <submittedName>
        <fullName evidence="1">Uncharacterized protein</fullName>
    </submittedName>
</protein>
<keyword evidence="2" id="KW-1185">Reference proteome</keyword>
<reference evidence="1 2" key="1">
    <citation type="submission" date="2024-03" db="EMBL/GenBank/DDBJ databases">
        <authorList>
            <person name="Gkanogiannis A."/>
            <person name="Becerra Lopez-Lavalle L."/>
        </authorList>
    </citation>
    <scope>NUCLEOTIDE SEQUENCE [LARGE SCALE GENOMIC DNA]</scope>
</reference>
<evidence type="ECO:0000313" key="1">
    <source>
        <dbReference type="EMBL" id="CAK9323897.1"/>
    </source>
</evidence>
<name>A0ABP0YTQ1_9ROSI</name>
<dbReference type="Proteomes" id="UP001642487">
    <property type="component" value="Chromosome 6"/>
</dbReference>
<sequence>MRDQVSRSKEHVGTLPEGYLTTVVKMAMTHRGFEGETPLTSKEVALVKKAIADFSPRVGTNSKHMFEEDTIQLHIQLQPWARIELRRWGWVVKGLPAAIAAVDALLDFRAMTFSTHLDKKNKN</sequence>
<accession>A0ABP0YTQ1</accession>
<proteinExistence type="predicted"/>
<gene>
    <name evidence="1" type="ORF">CITCOLO1_LOCUS16111</name>
</gene>
<organism evidence="1 2">
    <name type="scientific">Citrullus colocynthis</name>
    <name type="common">colocynth</name>
    <dbReference type="NCBI Taxonomy" id="252529"/>
    <lineage>
        <taxon>Eukaryota</taxon>
        <taxon>Viridiplantae</taxon>
        <taxon>Streptophyta</taxon>
        <taxon>Embryophyta</taxon>
        <taxon>Tracheophyta</taxon>
        <taxon>Spermatophyta</taxon>
        <taxon>Magnoliopsida</taxon>
        <taxon>eudicotyledons</taxon>
        <taxon>Gunneridae</taxon>
        <taxon>Pentapetalae</taxon>
        <taxon>rosids</taxon>
        <taxon>fabids</taxon>
        <taxon>Cucurbitales</taxon>
        <taxon>Cucurbitaceae</taxon>
        <taxon>Benincaseae</taxon>
        <taxon>Citrullus</taxon>
    </lineage>
</organism>
<evidence type="ECO:0000313" key="2">
    <source>
        <dbReference type="Proteomes" id="UP001642487"/>
    </source>
</evidence>